<proteinExistence type="predicted"/>
<comment type="caution">
    <text evidence="1">The sequence shown here is derived from an EMBL/GenBank/DDBJ whole genome shotgun (WGS) entry which is preliminary data.</text>
</comment>
<sequence length="554" mass="62717">MGFSSLLRALRRKVQGVHIPADDHQTPDSSDADLFLVPSRSTFQLRPLRRKTLAVHSLADLHQLTDTSDTLSLVSSHSTFHPACRAAPSLPVRTQEASRSDPCRLPIEVWEYILDFVKYSVWWRLDPEVTRTLAACCLVCKAFFPRSRLLLLQNLEVRLESAHDLERFVRSFRASPTLCQQVRTITIKTSYRTQHSWVSCALLQLSTYEYGAWLRLEFDSVDMQGLNPMVLRAWARHRVNTVRLWNVYFTRYSQLQPFLSIAEAVTIRPDRECFPASRSFGNLTAAPHHVLRHLILHTDLSAAAVLMDTTWFSSSVHLVKLGLYPSDINDPSFSAPDLGSTVTHALDLFSRSQALQVHFNSLMGWEIQLDPHGILVLDLRQDSRFEKYLPQLAALFWTVSLSTVLHTLRLQVFSESRDTFEVDAARWEALDNALSRSANESAILYYELRIGVPAASVHRNHLCTNNVIQAILPKFTLHRVPVNAHCTSCGLHEIPQVDEKEKKGHEADEDVGGDEHEYSILGEKGFAGHMKGFRDQGIPTAQYKKGAASDDEIC</sequence>
<dbReference type="EMBL" id="RWJN01000106">
    <property type="protein sequence ID" value="TCD67211.1"/>
    <property type="molecule type" value="Genomic_DNA"/>
</dbReference>
<reference evidence="1 2" key="1">
    <citation type="submission" date="2018-11" db="EMBL/GenBank/DDBJ databases">
        <title>Genome assembly of Steccherinum ochraceum LE-BIN_3174, the white-rot fungus of the Steccherinaceae family (The Residual Polyporoid clade, Polyporales, Basidiomycota).</title>
        <authorList>
            <person name="Fedorova T.V."/>
            <person name="Glazunova O.A."/>
            <person name="Landesman E.O."/>
            <person name="Moiseenko K.V."/>
            <person name="Psurtseva N.V."/>
            <person name="Savinova O.S."/>
            <person name="Shakhova N.V."/>
            <person name="Tyazhelova T.V."/>
            <person name="Vasina D.V."/>
        </authorList>
    </citation>
    <scope>NUCLEOTIDE SEQUENCE [LARGE SCALE GENOMIC DNA]</scope>
    <source>
        <strain evidence="1 2">LE-BIN_3174</strain>
    </source>
</reference>
<protein>
    <submittedName>
        <fullName evidence="1">Uncharacterized protein</fullName>
    </submittedName>
</protein>
<keyword evidence="2" id="KW-1185">Reference proteome</keyword>
<evidence type="ECO:0000313" key="2">
    <source>
        <dbReference type="Proteomes" id="UP000292702"/>
    </source>
</evidence>
<name>A0A4R0RG50_9APHY</name>
<dbReference type="Proteomes" id="UP000292702">
    <property type="component" value="Unassembled WGS sequence"/>
</dbReference>
<organism evidence="1 2">
    <name type="scientific">Steccherinum ochraceum</name>
    <dbReference type="NCBI Taxonomy" id="92696"/>
    <lineage>
        <taxon>Eukaryota</taxon>
        <taxon>Fungi</taxon>
        <taxon>Dikarya</taxon>
        <taxon>Basidiomycota</taxon>
        <taxon>Agaricomycotina</taxon>
        <taxon>Agaricomycetes</taxon>
        <taxon>Polyporales</taxon>
        <taxon>Steccherinaceae</taxon>
        <taxon>Steccherinum</taxon>
    </lineage>
</organism>
<evidence type="ECO:0000313" key="1">
    <source>
        <dbReference type="EMBL" id="TCD67211.1"/>
    </source>
</evidence>
<dbReference type="AlphaFoldDB" id="A0A4R0RG50"/>
<gene>
    <name evidence="1" type="ORF">EIP91_000387</name>
</gene>
<accession>A0A4R0RG50</accession>